<dbReference type="Pfam" id="PF11185">
    <property type="entry name" value="DUF2971"/>
    <property type="match status" value="1"/>
</dbReference>
<dbReference type="HOGENOM" id="CLU_050666_1_0_6"/>
<protein>
    <recommendedName>
        <fullName evidence="3">DUF2971 domain-containing protein</fullName>
    </recommendedName>
</protein>
<dbReference type="STRING" id="29491.GCA_000820065_02018"/>
<reference evidence="2" key="1">
    <citation type="journal article" date="2008" name="BMC Genomics">
        <title>The genome of Aeromonas salmonicida subsp. salmonicida A449: insights into the evolution of a fish pathogen.</title>
        <authorList>
            <person name="Reith M.E."/>
            <person name="Singh R.K."/>
            <person name="Curtis B."/>
            <person name="Boyd J.M."/>
            <person name="Bouevitch A."/>
            <person name="Kimball J."/>
            <person name="Munholland J."/>
            <person name="Murphy C."/>
            <person name="Sarty D."/>
            <person name="Williams J."/>
            <person name="Nash J.H."/>
            <person name="Johnson S.C."/>
            <person name="Brown L.L."/>
        </authorList>
    </citation>
    <scope>NUCLEOTIDE SEQUENCE [LARGE SCALE GENOMIC DNA]</scope>
    <source>
        <strain evidence="2">A449</strain>
    </source>
</reference>
<proteinExistence type="predicted"/>
<dbReference type="AlphaFoldDB" id="A4SSD9"/>
<evidence type="ECO:0000313" key="1">
    <source>
        <dbReference type="EMBL" id="ABO91811.1"/>
    </source>
</evidence>
<dbReference type="eggNOG" id="ENOG5032YVF">
    <property type="taxonomic scope" value="Bacteria"/>
</dbReference>
<sequence>MEKHSTEFNWIDTRANTLRHGYFSNNKRLIYFGGVLQYFKYLSPQRIDVLENLKIRYTQAIALNDPFEVFPAIIDKGEDWYYKQFLARIEAEAEQFAFRSAVKKKQFLRARKKEFPNFYRCYTDEPWLMEQAYSIVMLDAHVQGYLSLSKTNKNILMWSHYAQSHEGFVIGFNSQHSYFNFGVSEIEYSEKRPFLNPLQGRQDASLFRTKSIDWAYEQEVRKSMEFVKRRPIGNGNTFLPYPEVLPDHADEIYKKVRLFDFPKDAISSLVFGWKSTNELRRSLVHLLEFHGLSSVKVMQAVPHSRKYEMVVEEI</sequence>
<dbReference type="RefSeq" id="WP_011899154.1">
    <property type="nucleotide sequence ID" value="NC_009348.1"/>
</dbReference>
<dbReference type="Proteomes" id="UP000000225">
    <property type="component" value="Chromosome"/>
</dbReference>
<gene>
    <name evidence="1" type="ordered locus">ASA_3857</name>
</gene>
<dbReference type="InterPro" id="IPR021352">
    <property type="entry name" value="DUF2971"/>
</dbReference>
<evidence type="ECO:0008006" key="3">
    <source>
        <dbReference type="Google" id="ProtNLM"/>
    </source>
</evidence>
<dbReference type="KEGG" id="asa:ASA_3857"/>
<name>A4SSD9_AERS4</name>
<accession>A4SSD9</accession>
<dbReference type="EMBL" id="CP000644">
    <property type="protein sequence ID" value="ABO91811.1"/>
    <property type="molecule type" value="Genomic_DNA"/>
</dbReference>
<organism evidence="1 2">
    <name type="scientific">Aeromonas salmonicida (strain A449)</name>
    <dbReference type="NCBI Taxonomy" id="382245"/>
    <lineage>
        <taxon>Bacteria</taxon>
        <taxon>Pseudomonadati</taxon>
        <taxon>Pseudomonadota</taxon>
        <taxon>Gammaproteobacteria</taxon>
        <taxon>Aeromonadales</taxon>
        <taxon>Aeromonadaceae</taxon>
        <taxon>Aeromonas</taxon>
    </lineage>
</organism>
<evidence type="ECO:0000313" key="2">
    <source>
        <dbReference type="Proteomes" id="UP000000225"/>
    </source>
</evidence>